<proteinExistence type="predicted"/>
<name>A0ABR9M2D7_9ACTN</name>
<dbReference type="Gene3D" id="3.30.420.10">
    <property type="entry name" value="Ribonuclease H-like superfamily/Ribonuclease H"/>
    <property type="match status" value="1"/>
</dbReference>
<dbReference type="InterPro" id="IPR001584">
    <property type="entry name" value="Integrase_cat-core"/>
</dbReference>
<dbReference type="InterPro" id="IPR012337">
    <property type="entry name" value="RNaseH-like_sf"/>
</dbReference>
<keyword evidence="3" id="KW-1185">Reference proteome</keyword>
<dbReference type="PANTHER" id="PTHR46889:SF4">
    <property type="entry name" value="TRANSPOSASE INSO FOR INSERTION SEQUENCE ELEMENT IS911B-RELATED"/>
    <property type="match status" value="1"/>
</dbReference>
<sequence length="137" mass="15540">MRAQYTSAEFAQVCAELGVRQSMGAVGTSDNAAAEAFNATLKRETLQGAKRWSSAREARLAVFKWITRYNTRRRHSTLGYLSPIDYEQQTTDKVLLAAYNPCPHFGASPRCRFPLVNGHADTGSCLIQRKREDRRWR</sequence>
<dbReference type="PANTHER" id="PTHR46889">
    <property type="entry name" value="TRANSPOSASE INSF FOR INSERTION SEQUENCE IS3B-RELATED"/>
    <property type="match status" value="1"/>
</dbReference>
<evidence type="ECO:0000313" key="2">
    <source>
        <dbReference type="EMBL" id="MBE1586737.1"/>
    </source>
</evidence>
<organism evidence="2 3">
    <name type="scientific">Nonomuraea angiospora</name>
    <dbReference type="NCBI Taxonomy" id="46172"/>
    <lineage>
        <taxon>Bacteria</taxon>
        <taxon>Bacillati</taxon>
        <taxon>Actinomycetota</taxon>
        <taxon>Actinomycetes</taxon>
        <taxon>Streptosporangiales</taxon>
        <taxon>Streptosporangiaceae</taxon>
        <taxon>Nonomuraea</taxon>
    </lineage>
</organism>
<dbReference type="InterPro" id="IPR036397">
    <property type="entry name" value="RNaseH_sf"/>
</dbReference>
<protein>
    <recommendedName>
        <fullName evidence="1">Integrase catalytic domain-containing protein</fullName>
    </recommendedName>
</protein>
<comment type="caution">
    <text evidence="2">The sequence shown here is derived from an EMBL/GenBank/DDBJ whole genome shotgun (WGS) entry which is preliminary data.</text>
</comment>
<gene>
    <name evidence="2" type="ORF">H4W80_004995</name>
</gene>
<dbReference type="InterPro" id="IPR050900">
    <property type="entry name" value="Transposase_IS3/IS150/IS904"/>
</dbReference>
<feature type="domain" description="Integrase catalytic" evidence="1">
    <location>
        <begin position="1"/>
        <end position="91"/>
    </location>
</feature>
<dbReference type="PROSITE" id="PS50994">
    <property type="entry name" value="INTEGRASE"/>
    <property type="match status" value="1"/>
</dbReference>
<dbReference type="SUPFAM" id="SSF53098">
    <property type="entry name" value="Ribonuclease H-like"/>
    <property type="match status" value="1"/>
</dbReference>
<dbReference type="Proteomes" id="UP000633509">
    <property type="component" value="Unassembled WGS sequence"/>
</dbReference>
<dbReference type="EMBL" id="JADBEK010000001">
    <property type="protein sequence ID" value="MBE1586737.1"/>
    <property type="molecule type" value="Genomic_DNA"/>
</dbReference>
<dbReference type="Pfam" id="PF13683">
    <property type="entry name" value="rve_3"/>
    <property type="match status" value="1"/>
</dbReference>
<reference evidence="2 3" key="1">
    <citation type="submission" date="2020-10" db="EMBL/GenBank/DDBJ databases">
        <title>Sequencing the genomes of 1000 actinobacteria strains.</title>
        <authorList>
            <person name="Klenk H.-P."/>
        </authorList>
    </citation>
    <scope>NUCLEOTIDE SEQUENCE [LARGE SCALE GENOMIC DNA]</scope>
    <source>
        <strain evidence="2 3">DSM 43173</strain>
    </source>
</reference>
<evidence type="ECO:0000313" key="3">
    <source>
        <dbReference type="Proteomes" id="UP000633509"/>
    </source>
</evidence>
<evidence type="ECO:0000259" key="1">
    <source>
        <dbReference type="PROSITE" id="PS50994"/>
    </source>
</evidence>
<accession>A0ABR9M2D7</accession>